<dbReference type="AlphaFoldDB" id="A0A4R6ZQR4"/>
<dbReference type="RefSeq" id="WP_133620124.1">
    <property type="nucleotide sequence ID" value="NZ_SNZK01000002.1"/>
</dbReference>
<proteinExistence type="predicted"/>
<comment type="caution">
    <text evidence="2">The sequence shown here is derived from an EMBL/GenBank/DDBJ whole genome shotgun (WGS) entry which is preliminary data.</text>
</comment>
<gene>
    <name evidence="2" type="ORF">DFP96_102433</name>
</gene>
<dbReference type="Proteomes" id="UP000295558">
    <property type="component" value="Unassembled WGS sequence"/>
</dbReference>
<dbReference type="Pfam" id="PF01966">
    <property type="entry name" value="HD"/>
    <property type="match status" value="1"/>
</dbReference>
<reference evidence="2 3" key="1">
    <citation type="submission" date="2019-03" db="EMBL/GenBank/DDBJ databases">
        <title>Genomic Encyclopedia of Type Strains, Phase III (KMG-III): the genomes of soil and plant-associated and newly described type strains.</title>
        <authorList>
            <person name="Whitman W."/>
        </authorList>
    </citation>
    <scope>NUCLEOTIDE SEQUENCE [LARGE SCALE GENOMIC DNA]</scope>
    <source>
        <strain evidence="2 3">CECT 7972</strain>
    </source>
</reference>
<dbReference type="SMART" id="SM00471">
    <property type="entry name" value="HDc"/>
    <property type="match status" value="1"/>
</dbReference>
<dbReference type="PANTHER" id="PTHR33594">
    <property type="entry name" value="SUPERFAMILY HYDROLASE, PUTATIVE (AFU_ORTHOLOGUE AFUA_1G03035)-RELATED"/>
    <property type="match status" value="1"/>
</dbReference>
<evidence type="ECO:0000313" key="2">
    <source>
        <dbReference type="EMBL" id="TDR54838.1"/>
    </source>
</evidence>
<accession>A0A4R6ZQR4</accession>
<feature type="domain" description="HD/PDEase" evidence="1">
    <location>
        <begin position="21"/>
        <end position="136"/>
    </location>
</feature>
<dbReference type="STRING" id="1265846.PROCOU_06043"/>
<dbReference type="InterPro" id="IPR006674">
    <property type="entry name" value="HD_domain"/>
</dbReference>
<dbReference type="Gene3D" id="1.10.472.50">
    <property type="entry name" value="HD-domain/PDEase-like"/>
    <property type="match status" value="1"/>
</dbReference>
<protein>
    <recommendedName>
        <fullName evidence="1">HD/PDEase domain-containing protein</fullName>
    </recommendedName>
</protein>
<organism evidence="2 3">
    <name type="scientific">Listeria rocourtiae</name>
    <dbReference type="NCBI Taxonomy" id="647910"/>
    <lineage>
        <taxon>Bacteria</taxon>
        <taxon>Bacillati</taxon>
        <taxon>Bacillota</taxon>
        <taxon>Bacilli</taxon>
        <taxon>Bacillales</taxon>
        <taxon>Listeriaceae</taxon>
        <taxon>Listeria</taxon>
    </lineage>
</organism>
<dbReference type="SUPFAM" id="SSF109604">
    <property type="entry name" value="HD-domain/PDEase-like"/>
    <property type="match status" value="1"/>
</dbReference>
<dbReference type="OrthoDB" id="9797344at2"/>
<sequence length="202" mass="23334">MDNHIIEEAKAYIKKEFANEETGHDWYHIERVYQMATYLQSKEGGNLTVIKLAALFHDFTDSKLKKDPEQAQQSMEAWFRNHYLSEEQIRSILSIIEHVSFSHERAGTVELGLESKIVQDADRLDAIGAIGIARCFTYGGAKGRPIYNLENMESSSIQHFYDKLLVIKDRIKTNTAKQIAYSRHDMILTFLKNFKSECNIQI</sequence>
<dbReference type="InterPro" id="IPR003607">
    <property type="entry name" value="HD/PDEase_dom"/>
</dbReference>
<name>A0A4R6ZQR4_9LIST</name>
<keyword evidence="3" id="KW-1185">Reference proteome</keyword>
<dbReference type="PANTHER" id="PTHR33594:SF1">
    <property type="entry name" value="HD_PDEASE DOMAIN-CONTAINING PROTEIN"/>
    <property type="match status" value="1"/>
</dbReference>
<dbReference type="EMBL" id="SNZK01000002">
    <property type="protein sequence ID" value="TDR54838.1"/>
    <property type="molecule type" value="Genomic_DNA"/>
</dbReference>
<evidence type="ECO:0000313" key="3">
    <source>
        <dbReference type="Proteomes" id="UP000295558"/>
    </source>
</evidence>
<evidence type="ECO:0000259" key="1">
    <source>
        <dbReference type="SMART" id="SM00471"/>
    </source>
</evidence>
<dbReference type="CDD" id="cd00077">
    <property type="entry name" value="HDc"/>
    <property type="match status" value="1"/>
</dbReference>
<dbReference type="Gene3D" id="1.20.58.1910">
    <property type="match status" value="1"/>
</dbReference>